<dbReference type="PROSITE" id="PS50885">
    <property type="entry name" value="HAMP"/>
    <property type="match status" value="1"/>
</dbReference>
<dbReference type="SMART" id="SM00388">
    <property type="entry name" value="HisKA"/>
    <property type="match status" value="1"/>
</dbReference>
<dbReference type="SUPFAM" id="SSF158472">
    <property type="entry name" value="HAMP domain-like"/>
    <property type="match status" value="1"/>
</dbReference>
<evidence type="ECO:0000256" key="10">
    <source>
        <dbReference type="ARBA" id="ARBA00023136"/>
    </source>
</evidence>
<dbReference type="SMART" id="SM00387">
    <property type="entry name" value="HATPase_c"/>
    <property type="match status" value="1"/>
</dbReference>
<dbReference type="InterPro" id="IPR003661">
    <property type="entry name" value="HisK_dim/P_dom"/>
</dbReference>
<dbReference type="InterPro" id="IPR036890">
    <property type="entry name" value="HATPase_C_sf"/>
</dbReference>
<evidence type="ECO:0000313" key="16">
    <source>
        <dbReference type="Proteomes" id="UP000248326"/>
    </source>
</evidence>
<dbReference type="Gene3D" id="3.30.565.10">
    <property type="entry name" value="Histidine kinase-like ATPase, C-terminal domain"/>
    <property type="match status" value="1"/>
</dbReference>
<dbReference type="InterPro" id="IPR005467">
    <property type="entry name" value="His_kinase_dom"/>
</dbReference>
<comment type="caution">
    <text evidence="15">The sequence shown here is derived from an EMBL/GenBank/DDBJ whole genome shotgun (WGS) entry which is preliminary data.</text>
</comment>
<evidence type="ECO:0000256" key="5">
    <source>
        <dbReference type="ARBA" id="ARBA00022679"/>
    </source>
</evidence>
<dbReference type="InterPro" id="IPR050428">
    <property type="entry name" value="TCS_sensor_his_kinase"/>
</dbReference>
<sequence length="465" mass="49761">MNIRLRLALLASVVSAAMMLAMFLALYFSVRGTLVGVLDASLRTGVAARVAEDVRRSQYPQPYEGFRRNFDSDRNDNRPRVSRPTPPGLATVVTFGKDGAVASGTPPLTLPLIEGFVRVNGYRILTARLPSGGWVRAFRAEDELLSSLEGVTHVFSVVAPLVILLGFLGGYLLAGRALRPVGQVTRLAARIAASGRYRERVPHSPGRDEMARLTETINAMLDRLADLIEHERAFALAAAHELRTPLAVIRARASLALERERSPLQYQAALAEIEGVSTDLSRLADRLLALARTSVDANREDLDLADLALEASEVHSSALRERRLTLTLDLTSAPAAGDRTVLLLAASNLVQNAARYVREGGAVRVRAGAQGDESVLVVEDDGPGIPDEDAERLQKPFQRGLGLQGSEGAGLGLALVSGISRQHGGTFSLGRSDLGGLKAEIRLPARPTPPTSEHGALAQVDSPTP</sequence>
<keyword evidence="5" id="KW-0808">Transferase</keyword>
<dbReference type="PROSITE" id="PS50109">
    <property type="entry name" value="HIS_KIN"/>
    <property type="match status" value="1"/>
</dbReference>
<keyword evidence="8 12" id="KW-1133">Transmembrane helix</keyword>
<dbReference type="CDD" id="cd06225">
    <property type="entry name" value="HAMP"/>
    <property type="match status" value="1"/>
</dbReference>
<organism evidence="15 16">
    <name type="scientific">Deinococcus yavapaiensis KR-236</name>
    <dbReference type="NCBI Taxonomy" id="694435"/>
    <lineage>
        <taxon>Bacteria</taxon>
        <taxon>Thermotogati</taxon>
        <taxon>Deinococcota</taxon>
        <taxon>Deinococci</taxon>
        <taxon>Deinococcales</taxon>
        <taxon>Deinococcaceae</taxon>
        <taxon>Deinococcus</taxon>
    </lineage>
</organism>
<feature type="domain" description="HAMP" evidence="14">
    <location>
        <begin position="175"/>
        <end position="229"/>
    </location>
</feature>
<keyword evidence="9" id="KW-0902">Two-component regulatory system</keyword>
<keyword evidence="7 15" id="KW-0418">Kinase</keyword>
<dbReference type="Proteomes" id="UP000248326">
    <property type="component" value="Unassembled WGS sequence"/>
</dbReference>
<evidence type="ECO:0000256" key="3">
    <source>
        <dbReference type="ARBA" id="ARBA00012438"/>
    </source>
</evidence>
<comment type="subcellular location">
    <subcellularLocation>
        <location evidence="2">Membrane</location>
    </subcellularLocation>
</comment>
<dbReference type="OrthoDB" id="9813151at2"/>
<feature type="domain" description="Histidine kinase" evidence="13">
    <location>
        <begin position="237"/>
        <end position="447"/>
    </location>
</feature>
<evidence type="ECO:0000256" key="7">
    <source>
        <dbReference type="ARBA" id="ARBA00022777"/>
    </source>
</evidence>
<name>A0A318S6H3_9DEIO</name>
<dbReference type="Pfam" id="PF02518">
    <property type="entry name" value="HATPase_c"/>
    <property type="match status" value="1"/>
</dbReference>
<dbReference type="Gene3D" id="6.10.340.10">
    <property type="match status" value="1"/>
</dbReference>
<dbReference type="AlphaFoldDB" id="A0A318S6H3"/>
<evidence type="ECO:0000256" key="11">
    <source>
        <dbReference type="SAM" id="MobiDB-lite"/>
    </source>
</evidence>
<feature type="region of interest" description="Disordered" evidence="11">
    <location>
        <begin position="62"/>
        <end position="87"/>
    </location>
</feature>
<dbReference type="GO" id="GO:0005886">
    <property type="term" value="C:plasma membrane"/>
    <property type="evidence" value="ECO:0007669"/>
    <property type="project" value="TreeGrafter"/>
</dbReference>
<evidence type="ECO:0000313" key="15">
    <source>
        <dbReference type="EMBL" id="PYE53249.1"/>
    </source>
</evidence>
<keyword evidence="6 12" id="KW-0812">Transmembrane</keyword>
<dbReference type="RefSeq" id="WP_110887064.1">
    <property type="nucleotide sequence ID" value="NZ_QJSX01000009.1"/>
</dbReference>
<dbReference type="InterPro" id="IPR003660">
    <property type="entry name" value="HAMP_dom"/>
</dbReference>
<dbReference type="SUPFAM" id="SSF55874">
    <property type="entry name" value="ATPase domain of HSP90 chaperone/DNA topoisomerase II/histidine kinase"/>
    <property type="match status" value="1"/>
</dbReference>
<accession>A0A318S6H3</accession>
<dbReference type="EC" id="2.7.13.3" evidence="3"/>
<dbReference type="Gene3D" id="1.10.287.130">
    <property type="match status" value="1"/>
</dbReference>
<dbReference type="SUPFAM" id="SSF47384">
    <property type="entry name" value="Homodimeric domain of signal transducing histidine kinase"/>
    <property type="match status" value="1"/>
</dbReference>
<dbReference type="InterPro" id="IPR004358">
    <property type="entry name" value="Sig_transdc_His_kin-like_C"/>
</dbReference>
<keyword evidence="10 12" id="KW-0472">Membrane</keyword>
<dbReference type="GO" id="GO:0000155">
    <property type="term" value="F:phosphorelay sensor kinase activity"/>
    <property type="evidence" value="ECO:0007669"/>
    <property type="project" value="InterPro"/>
</dbReference>
<feature type="compositionally biased region" description="Basic and acidic residues" evidence="11">
    <location>
        <begin position="65"/>
        <end position="79"/>
    </location>
</feature>
<dbReference type="Pfam" id="PF00672">
    <property type="entry name" value="HAMP"/>
    <property type="match status" value="1"/>
</dbReference>
<gene>
    <name evidence="15" type="ORF">DES52_10921</name>
</gene>
<evidence type="ECO:0000256" key="6">
    <source>
        <dbReference type="ARBA" id="ARBA00022692"/>
    </source>
</evidence>
<feature type="transmembrane region" description="Helical" evidence="12">
    <location>
        <begin position="154"/>
        <end position="174"/>
    </location>
</feature>
<reference evidence="15 16" key="1">
    <citation type="submission" date="2018-06" db="EMBL/GenBank/DDBJ databases">
        <title>Genomic Encyclopedia of Type Strains, Phase IV (KMG-IV): sequencing the most valuable type-strain genomes for metagenomic binning, comparative biology and taxonomic classification.</title>
        <authorList>
            <person name="Goeker M."/>
        </authorList>
    </citation>
    <scope>NUCLEOTIDE SEQUENCE [LARGE SCALE GENOMIC DNA]</scope>
    <source>
        <strain evidence="15 16">DSM 18048</strain>
    </source>
</reference>
<dbReference type="Pfam" id="PF00512">
    <property type="entry name" value="HisKA"/>
    <property type="match status" value="1"/>
</dbReference>
<evidence type="ECO:0000259" key="13">
    <source>
        <dbReference type="PROSITE" id="PS50109"/>
    </source>
</evidence>
<dbReference type="PRINTS" id="PR00344">
    <property type="entry name" value="BCTRLSENSOR"/>
</dbReference>
<feature type="transmembrane region" description="Helical" evidence="12">
    <location>
        <begin position="7"/>
        <end position="28"/>
    </location>
</feature>
<dbReference type="EMBL" id="QJSX01000009">
    <property type="protein sequence ID" value="PYE53249.1"/>
    <property type="molecule type" value="Genomic_DNA"/>
</dbReference>
<keyword evidence="16" id="KW-1185">Reference proteome</keyword>
<proteinExistence type="predicted"/>
<feature type="region of interest" description="Disordered" evidence="11">
    <location>
        <begin position="443"/>
        <end position="465"/>
    </location>
</feature>
<dbReference type="InterPro" id="IPR036097">
    <property type="entry name" value="HisK_dim/P_sf"/>
</dbReference>
<dbReference type="PANTHER" id="PTHR45436">
    <property type="entry name" value="SENSOR HISTIDINE KINASE YKOH"/>
    <property type="match status" value="1"/>
</dbReference>
<protein>
    <recommendedName>
        <fullName evidence="3">histidine kinase</fullName>
        <ecNumber evidence="3">2.7.13.3</ecNumber>
    </recommendedName>
</protein>
<evidence type="ECO:0000256" key="8">
    <source>
        <dbReference type="ARBA" id="ARBA00022989"/>
    </source>
</evidence>
<evidence type="ECO:0000256" key="4">
    <source>
        <dbReference type="ARBA" id="ARBA00022553"/>
    </source>
</evidence>
<evidence type="ECO:0000256" key="2">
    <source>
        <dbReference type="ARBA" id="ARBA00004370"/>
    </source>
</evidence>
<keyword evidence="4" id="KW-0597">Phosphoprotein</keyword>
<dbReference type="CDD" id="cd00075">
    <property type="entry name" value="HATPase"/>
    <property type="match status" value="1"/>
</dbReference>
<evidence type="ECO:0000256" key="9">
    <source>
        <dbReference type="ARBA" id="ARBA00023012"/>
    </source>
</evidence>
<dbReference type="CDD" id="cd00082">
    <property type="entry name" value="HisKA"/>
    <property type="match status" value="1"/>
</dbReference>
<evidence type="ECO:0000259" key="14">
    <source>
        <dbReference type="PROSITE" id="PS50885"/>
    </source>
</evidence>
<evidence type="ECO:0000256" key="1">
    <source>
        <dbReference type="ARBA" id="ARBA00000085"/>
    </source>
</evidence>
<dbReference type="InterPro" id="IPR003594">
    <property type="entry name" value="HATPase_dom"/>
</dbReference>
<dbReference type="SMART" id="SM00304">
    <property type="entry name" value="HAMP"/>
    <property type="match status" value="1"/>
</dbReference>
<comment type="catalytic activity">
    <reaction evidence="1">
        <text>ATP + protein L-histidine = ADP + protein N-phospho-L-histidine.</text>
        <dbReference type="EC" id="2.7.13.3"/>
    </reaction>
</comment>
<dbReference type="PANTHER" id="PTHR45436:SF5">
    <property type="entry name" value="SENSOR HISTIDINE KINASE TRCS"/>
    <property type="match status" value="1"/>
</dbReference>
<evidence type="ECO:0000256" key="12">
    <source>
        <dbReference type="SAM" id="Phobius"/>
    </source>
</evidence>